<feature type="non-terminal residue" evidence="2">
    <location>
        <position position="1"/>
    </location>
</feature>
<dbReference type="InterPro" id="IPR007062">
    <property type="entry name" value="PPI-2"/>
</dbReference>
<feature type="region of interest" description="Disordered" evidence="1">
    <location>
        <begin position="79"/>
        <end position="106"/>
    </location>
</feature>
<dbReference type="Proteomes" id="UP001143981">
    <property type="component" value="Unassembled WGS sequence"/>
</dbReference>
<protein>
    <submittedName>
        <fullName evidence="2">Uncharacterized protein</fullName>
    </submittedName>
</protein>
<evidence type="ECO:0000313" key="2">
    <source>
        <dbReference type="EMBL" id="KAJ1726497.1"/>
    </source>
</evidence>
<dbReference type="PANTHER" id="PTHR12398:SF20">
    <property type="entry name" value="PROTEIN PHOSPHATASE 1 REGULATORY INHIBITOR SUBUNIT 2"/>
    <property type="match status" value="1"/>
</dbReference>
<comment type="caution">
    <text evidence="2">The sequence shown here is derived from an EMBL/GenBank/DDBJ whole genome shotgun (WGS) entry which is preliminary data.</text>
</comment>
<keyword evidence="3" id="KW-1185">Reference proteome</keyword>
<dbReference type="GO" id="GO:0009966">
    <property type="term" value="P:regulation of signal transduction"/>
    <property type="evidence" value="ECO:0007669"/>
    <property type="project" value="InterPro"/>
</dbReference>
<feature type="compositionally biased region" description="Basic and acidic residues" evidence="1">
    <location>
        <begin position="46"/>
        <end position="55"/>
    </location>
</feature>
<proteinExistence type="predicted"/>
<accession>A0A9W7Y3K5</accession>
<sequence>MSLPDDFDLGSAKPKGILKKANEADVPANGARLRWDEDNLKITEAQKDAKMKVDEPPTPYIRYNPDEEADWQEEMEDLRLASGMSSRSSSVASSPKRAQVVAPSDW</sequence>
<dbReference type="OrthoDB" id="551302at2759"/>
<gene>
    <name evidence="2" type="ORF">LPJ61_005143</name>
</gene>
<dbReference type="AlphaFoldDB" id="A0A9W7Y3K5"/>
<name>A0A9W7Y3K5_9FUNG</name>
<dbReference type="Pfam" id="PF04979">
    <property type="entry name" value="IPP-2"/>
    <property type="match status" value="1"/>
</dbReference>
<organism evidence="2 3">
    <name type="scientific">Coemansia biformis</name>
    <dbReference type="NCBI Taxonomy" id="1286918"/>
    <lineage>
        <taxon>Eukaryota</taxon>
        <taxon>Fungi</taxon>
        <taxon>Fungi incertae sedis</taxon>
        <taxon>Zoopagomycota</taxon>
        <taxon>Kickxellomycotina</taxon>
        <taxon>Kickxellomycetes</taxon>
        <taxon>Kickxellales</taxon>
        <taxon>Kickxellaceae</taxon>
        <taxon>Coemansia</taxon>
    </lineage>
</organism>
<dbReference type="EMBL" id="JANBOI010001522">
    <property type="protein sequence ID" value="KAJ1726497.1"/>
    <property type="molecule type" value="Genomic_DNA"/>
</dbReference>
<dbReference type="GO" id="GO:0004864">
    <property type="term" value="F:protein phosphatase inhibitor activity"/>
    <property type="evidence" value="ECO:0007669"/>
    <property type="project" value="InterPro"/>
</dbReference>
<dbReference type="PANTHER" id="PTHR12398">
    <property type="entry name" value="PROTEIN PHOSPHATASE INHIBITOR"/>
    <property type="match status" value="1"/>
</dbReference>
<reference evidence="2" key="1">
    <citation type="submission" date="2022-07" db="EMBL/GenBank/DDBJ databases">
        <title>Phylogenomic reconstructions and comparative analyses of Kickxellomycotina fungi.</title>
        <authorList>
            <person name="Reynolds N.K."/>
            <person name="Stajich J.E."/>
            <person name="Barry K."/>
            <person name="Grigoriev I.V."/>
            <person name="Crous P."/>
            <person name="Smith M.E."/>
        </authorList>
    </citation>
    <scope>NUCLEOTIDE SEQUENCE</scope>
    <source>
        <strain evidence="2">BCRC 34381</strain>
    </source>
</reference>
<evidence type="ECO:0000313" key="3">
    <source>
        <dbReference type="Proteomes" id="UP001143981"/>
    </source>
</evidence>
<feature type="region of interest" description="Disordered" evidence="1">
    <location>
        <begin position="46"/>
        <end position="66"/>
    </location>
</feature>
<evidence type="ECO:0000256" key="1">
    <source>
        <dbReference type="SAM" id="MobiDB-lite"/>
    </source>
</evidence>
<feature type="compositionally biased region" description="Low complexity" evidence="1">
    <location>
        <begin position="82"/>
        <end position="94"/>
    </location>
</feature>